<organism evidence="2">
    <name type="scientific">Ananas comosus var. bracteatus</name>
    <name type="common">red pineapple</name>
    <dbReference type="NCBI Taxonomy" id="296719"/>
    <lineage>
        <taxon>Eukaryota</taxon>
        <taxon>Viridiplantae</taxon>
        <taxon>Streptophyta</taxon>
        <taxon>Embryophyta</taxon>
        <taxon>Tracheophyta</taxon>
        <taxon>Spermatophyta</taxon>
        <taxon>Magnoliopsida</taxon>
        <taxon>Liliopsida</taxon>
        <taxon>Poales</taxon>
        <taxon>Bromeliaceae</taxon>
        <taxon>Bromelioideae</taxon>
        <taxon>Ananas</taxon>
    </lineage>
</organism>
<evidence type="ECO:0000313" key="2">
    <source>
        <dbReference type="EMBL" id="CAD1829303.1"/>
    </source>
</evidence>
<name>A0A6V7PEY3_ANACO</name>
<sequence length="216" mass="24882">MAPNNVRRQCRSPVCWDDIGEHRLFGPNLLEDTEVRFRITREWWLIAQSRQRSYVDQGQHDLEFRVGVHMPLKVSPSREIKRFADDNAINLRNRVVPRTSGNDQASNANNSNERNVVLPLEDETSGQSAQQEPSLTQALGQMTQVLQVLDQNKAIRNTFGVRARPVMRPVFQSPYPANIDIKHPYPANEKLPKFNKFFSDETKNTVEHVAWFTAQC</sequence>
<feature type="compositionally biased region" description="Polar residues" evidence="1">
    <location>
        <begin position="99"/>
        <end position="114"/>
    </location>
</feature>
<gene>
    <name evidence="2" type="ORF">CB5_LOCUS12514</name>
</gene>
<dbReference type="EMBL" id="LR862147">
    <property type="protein sequence ID" value="CAD1829303.1"/>
    <property type="molecule type" value="Genomic_DNA"/>
</dbReference>
<protein>
    <submittedName>
        <fullName evidence="2">Uncharacterized protein</fullName>
    </submittedName>
</protein>
<feature type="region of interest" description="Disordered" evidence="1">
    <location>
        <begin position="94"/>
        <end position="115"/>
    </location>
</feature>
<reference evidence="2" key="1">
    <citation type="submission" date="2020-07" db="EMBL/GenBank/DDBJ databases">
        <authorList>
            <person name="Lin J."/>
        </authorList>
    </citation>
    <scope>NUCLEOTIDE SEQUENCE</scope>
</reference>
<accession>A0A6V7PEY3</accession>
<dbReference type="AlphaFoldDB" id="A0A6V7PEY3"/>
<evidence type="ECO:0000256" key="1">
    <source>
        <dbReference type="SAM" id="MobiDB-lite"/>
    </source>
</evidence>
<proteinExistence type="predicted"/>